<comment type="similarity">
    <text evidence="1">Belongs to the bacterial solute-binding protein 8 family.</text>
</comment>
<protein>
    <submittedName>
        <fullName evidence="6">Helical backbone metal receptor</fullName>
    </submittedName>
</protein>
<dbReference type="CDD" id="cd01143">
    <property type="entry name" value="YvrC"/>
    <property type="match status" value="1"/>
</dbReference>
<keyword evidence="2 4" id="KW-0732">Signal</keyword>
<feature type="signal peptide" evidence="4">
    <location>
        <begin position="1"/>
        <end position="20"/>
    </location>
</feature>
<evidence type="ECO:0000259" key="5">
    <source>
        <dbReference type="PROSITE" id="PS50983"/>
    </source>
</evidence>
<dbReference type="RefSeq" id="WP_382395106.1">
    <property type="nucleotide sequence ID" value="NZ_JBHUNA010000034.1"/>
</dbReference>
<dbReference type="InterPro" id="IPR050902">
    <property type="entry name" value="ABC_Transporter_SBP"/>
</dbReference>
<proteinExistence type="inferred from homology"/>
<dbReference type="InterPro" id="IPR002491">
    <property type="entry name" value="ABC_transptr_periplasmic_BD"/>
</dbReference>
<keyword evidence="7" id="KW-1185">Reference proteome</keyword>
<reference evidence="7" key="1">
    <citation type="journal article" date="2019" name="Int. J. Syst. Evol. Microbiol.">
        <title>The Global Catalogue of Microorganisms (GCM) 10K type strain sequencing project: providing services to taxonomists for standard genome sequencing and annotation.</title>
        <authorList>
            <consortium name="The Broad Institute Genomics Platform"/>
            <consortium name="The Broad Institute Genome Sequencing Center for Infectious Disease"/>
            <person name="Wu L."/>
            <person name="Ma J."/>
        </authorList>
    </citation>
    <scope>NUCLEOTIDE SEQUENCE [LARGE SCALE GENOMIC DNA]</scope>
    <source>
        <strain evidence="7">TISTR 1535</strain>
    </source>
</reference>
<dbReference type="Gene3D" id="3.40.50.1980">
    <property type="entry name" value="Nitrogenase molybdenum iron protein domain"/>
    <property type="match status" value="2"/>
</dbReference>
<dbReference type="Proteomes" id="UP001597502">
    <property type="component" value="Unassembled WGS sequence"/>
</dbReference>
<dbReference type="PANTHER" id="PTHR30535:SF34">
    <property type="entry name" value="MOLYBDATE-BINDING PROTEIN MOLA"/>
    <property type="match status" value="1"/>
</dbReference>
<dbReference type="PANTHER" id="PTHR30535">
    <property type="entry name" value="VITAMIN B12-BINDING PROTEIN"/>
    <property type="match status" value="1"/>
</dbReference>
<keyword evidence="6" id="KW-0675">Receptor</keyword>
<evidence type="ECO:0000313" key="7">
    <source>
        <dbReference type="Proteomes" id="UP001597502"/>
    </source>
</evidence>
<feature type="compositionally biased region" description="Polar residues" evidence="3">
    <location>
        <begin position="28"/>
        <end position="39"/>
    </location>
</feature>
<evidence type="ECO:0000256" key="3">
    <source>
        <dbReference type="SAM" id="MobiDB-lite"/>
    </source>
</evidence>
<comment type="caution">
    <text evidence="6">The sequence shown here is derived from an EMBL/GenBank/DDBJ whole genome shotgun (WGS) entry which is preliminary data.</text>
</comment>
<dbReference type="NCBIfam" id="NF038402">
    <property type="entry name" value="TroA_like"/>
    <property type="match status" value="1"/>
</dbReference>
<dbReference type="Pfam" id="PF01497">
    <property type="entry name" value="Peripla_BP_2"/>
    <property type="match status" value="1"/>
</dbReference>
<feature type="chain" id="PRO_5046598127" evidence="4">
    <location>
        <begin position="21"/>
        <end position="332"/>
    </location>
</feature>
<evidence type="ECO:0000313" key="6">
    <source>
        <dbReference type="EMBL" id="MFD2762020.1"/>
    </source>
</evidence>
<dbReference type="SUPFAM" id="SSF53807">
    <property type="entry name" value="Helical backbone' metal receptor"/>
    <property type="match status" value="1"/>
</dbReference>
<evidence type="ECO:0000256" key="1">
    <source>
        <dbReference type="ARBA" id="ARBA00008814"/>
    </source>
</evidence>
<feature type="domain" description="Fe/B12 periplasmic-binding" evidence="5">
    <location>
        <begin position="73"/>
        <end position="329"/>
    </location>
</feature>
<dbReference type="PROSITE" id="PS51257">
    <property type="entry name" value="PROKAR_LIPOPROTEIN"/>
    <property type="match status" value="1"/>
</dbReference>
<evidence type="ECO:0000256" key="4">
    <source>
        <dbReference type="SAM" id="SignalP"/>
    </source>
</evidence>
<dbReference type="InterPro" id="IPR054828">
    <property type="entry name" value="Vit_B12_bind_prot"/>
</dbReference>
<dbReference type="PROSITE" id="PS50983">
    <property type="entry name" value="FE_B12_PBP"/>
    <property type="match status" value="1"/>
</dbReference>
<feature type="region of interest" description="Disordered" evidence="3">
    <location>
        <begin position="25"/>
        <end position="50"/>
    </location>
</feature>
<dbReference type="EMBL" id="JBHUNA010000034">
    <property type="protein sequence ID" value="MFD2762020.1"/>
    <property type="molecule type" value="Genomic_DNA"/>
</dbReference>
<accession>A0ABW5V9A7</accession>
<sequence length="332" mass="35876">MKRVLLFLLVSMFTAGLLIGCGSGGTDTGSQDQSTNDSSEQTEDTGETAESAFPLTVTDALDNEVTIDDKPERIVSVIPSNTEIAFALGLGDEIVGVSDHDNYPEEVKEKERIGGLEMNIEVIISLKPDLVLAHASSAESSQEGLQQLRDSGIDVFVVHDAQDIEGTYQSIKQIGKVTGTEEKAADIVSGMKEDFASISEKAEAVSEDERKSVFFEVSPAPDIYTAGKNTFFDALLQVVHADNAAKELDGWVPIDPEAILEMNPDVIVTTYGSTVDNPVKKVMNRDGWGDMNAVANEQVYDVPSDLVSRPGPRLTEGAKEIAKVVYPEIFEE</sequence>
<name>A0ABW5V9A7_9BACI</name>
<organism evidence="6 7">
    <name type="scientific">Lentibacillus juripiscarius</name>
    <dbReference type="NCBI Taxonomy" id="257446"/>
    <lineage>
        <taxon>Bacteria</taxon>
        <taxon>Bacillati</taxon>
        <taxon>Bacillota</taxon>
        <taxon>Bacilli</taxon>
        <taxon>Bacillales</taxon>
        <taxon>Bacillaceae</taxon>
        <taxon>Lentibacillus</taxon>
    </lineage>
</organism>
<evidence type="ECO:0000256" key="2">
    <source>
        <dbReference type="ARBA" id="ARBA00022729"/>
    </source>
</evidence>
<gene>
    <name evidence="6" type="ORF">ACFSUO_13760</name>
</gene>